<reference evidence="2 3" key="1">
    <citation type="submission" date="2019-05" db="EMBL/GenBank/DDBJ databases">
        <title>Dyadobacter AR-3-8 sp. nov., isolated from arctic soil.</title>
        <authorList>
            <person name="Chaudhary D.K."/>
        </authorList>
    </citation>
    <scope>NUCLEOTIDE SEQUENCE [LARGE SCALE GENOMIC DNA]</scope>
    <source>
        <strain evidence="2 3">AR-3-8</strain>
    </source>
</reference>
<accession>A0A4U6D8Z4</accession>
<dbReference type="Proteomes" id="UP000304900">
    <property type="component" value="Unassembled WGS sequence"/>
</dbReference>
<dbReference type="AlphaFoldDB" id="A0A4U6D8Z4"/>
<dbReference type="PROSITE" id="PS51257">
    <property type="entry name" value="PROKAR_LIPOPROTEIN"/>
    <property type="match status" value="1"/>
</dbReference>
<feature type="chain" id="PRO_5020421048" description="DUF5017 domain-containing protein" evidence="1">
    <location>
        <begin position="24"/>
        <end position="190"/>
    </location>
</feature>
<evidence type="ECO:0008006" key="4">
    <source>
        <dbReference type="Google" id="ProtNLM"/>
    </source>
</evidence>
<keyword evidence="1" id="KW-0732">Signal</keyword>
<evidence type="ECO:0000313" key="2">
    <source>
        <dbReference type="EMBL" id="TKT93085.1"/>
    </source>
</evidence>
<comment type="caution">
    <text evidence="2">The sequence shown here is derived from an EMBL/GenBank/DDBJ whole genome shotgun (WGS) entry which is preliminary data.</text>
</comment>
<feature type="signal peptide" evidence="1">
    <location>
        <begin position="1"/>
        <end position="23"/>
    </location>
</feature>
<sequence length="190" mass="20934">MKSYKKHFKILGFCFLAGATLFACEEEDPWVDATVAPVLVNIIGAPFGYPIEKQPTVTYDSSAQELVFSARLLELDKTNILDNSKGIDSIPTPNVQIAINYEINKTIKKDTVKFQSKTFLFSADVLKAAGKLGDITSDASGLVTFKTTYKALGFQGNRIQRKGDLIKLTWTGTYKGFTFTRLSQASVTAK</sequence>
<keyword evidence="3" id="KW-1185">Reference proteome</keyword>
<proteinExistence type="predicted"/>
<evidence type="ECO:0000256" key="1">
    <source>
        <dbReference type="SAM" id="SignalP"/>
    </source>
</evidence>
<evidence type="ECO:0000313" key="3">
    <source>
        <dbReference type="Proteomes" id="UP000304900"/>
    </source>
</evidence>
<dbReference type="EMBL" id="SZVO01000002">
    <property type="protein sequence ID" value="TKT93085.1"/>
    <property type="molecule type" value="Genomic_DNA"/>
</dbReference>
<dbReference type="OrthoDB" id="1493417at2"/>
<name>A0A4U6D8Z4_9BACT</name>
<dbReference type="RefSeq" id="WP_137338761.1">
    <property type="nucleotide sequence ID" value="NZ_BSQH01000018.1"/>
</dbReference>
<organism evidence="2 3">
    <name type="scientific">Dyadobacter frigoris</name>
    <dbReference type="NCBI Taxonomy" id="2576211"/>
    <lineage>
        <taxon>Bacteria</taxon>
        <taxon>Pseudomonadati</taxon>
        <taxon>Bacteroidota</taxon>
        <taxon>Cytophagia</taxon>
        <taxon>Cytophagales</taxon>
        <taxon>Spirosomataceae</taxon>
        <taxon>Dyadobacter</taxon>
    </lineage>
</organism>
<gene>
    <name evidence="2" type="ORF">FDK13_04315</name>
</gene>
<protein>
    <recommendedName>
        <fullName evidence="4">DUF5017 domain-containing protein</fullName>
    </recommendedName>
</protein>